<sequence>MTTDNVRNISDYKKKDDNVNADSNIVADSLPLVRLSDKLRGSIAPGLKQQMRQQMRKKNGF</sequence>
<accession>A0A0T9V1A1</accession>
<dbReference type="Proteomes" id="UP000040088">
    <property type="component" value="Unassembled WGS sequence"/>
</dbReference>
<dbReference type="RefSeq" id="WP_050127349.1">
    <property type="nucleotide sequence ID" value="NZ_CQEM01000037.1"/>
</dbReference>
<reference evidence="2" key="1">
    <citation type="submission" date="2015-03" db="EMBL/GenBank/DDBJ databases">
        <authorList>
            <consortium name="Pathogen Informatics"/>
        </authorList>
    </citation>
    <scope>NUCLEOTIDE SEQUENCE [LARGE SCALE GENOMIC DNA]</scope>
    <source>
        <strain evidence="2">IP27925</strain>
    </source>
</reference>
<dbReference type="EMBL" id="CQEM01000037">
    <property type="protein sequence ID" value="CNL94320.1"/>
    <property type="molecule type" value="Genomic_DNA"/>
</dbReference>
<protein>
    <submittedName>
        <fullName evidence="1">Uncharacterized protein</fullName>
    </submittedName>
</protein>
<name>A0A0T9V1A1_YERAE</name>
<organism evidence="1 2">
    <name type="scientific">Yersinia aleksiciae</name>
    <dbReference type="NCBI Taxonomy" id="263819"/>
    <lineage>
        <taxon>Bacteria</taxon>
        <taxon>Pseudomonadati</taxon>
        <taxon>Pseudomonadota</taxon>
        <taxon>Gammaproteobacteria</taxon>
        <taxon>Enterobacterales</taxon>
        <taxon>Yersiniaceae</taxon>
        <taxon>Yersinia</taxon>
    </lineage>
</organism>
<evidence type="ECO:0000313" key="2">
    <source>
        <dbReference type="Proteomes" id="UP000040088"/>
    </source>
</evidence>
<evidence type="ECO:0000313" key="1">
    <source>
        <dbReference type="EMBL" id="CNL94320.1"/>
    </source>
</evidence>
<gene>
    <name evidence="1" type="ORF">ERS008460_04161</name>
</gene>
<dbReference type="AlphaFoldDB" id="A0A0T9V1A1"/>
<proteinExistence type="predicted"/>